<evidence type="ECO:0000313" key="2">
    <source>
        <dbReference type="Proteomes" id="UP001349262"/>
    </source>
</evidence>
<protein>
    <recommendedName>
        <fullName evidence="3">5-formyltetrahydrofolate cyclo-ligase</fullName>
    </recommendedName>
</protein>
<dbReference type="Proteomes" id="UP001349262">
    <property type="component" value="Unassembled WGS sequence"/>
</dbReference>
<name>A0ABU7T6A2_9HYPH</name>
<gene>
    <name evidence="1" type="ORF">MRSR164_04545</name>
</gene>
<keyword evidence="2" id="KW-1185">Reference proteome</keyword>
<accession>A0ABU7T6A2</accession>
<reference evidence="1 2" key="1">
    <citation type="journal article" date="2012" name="Genet. Mol. Biol.">
        <title>Analysis of 16S rRNA and mxaF genes revealing insights into Methylobacterium niche-specific plant association.</title>
        <authorList>
            <person name="Dourado M.N."/>
            <person name="Andreote F.D."/>
            <person name="Dini-Andreote F."/>
            <person name="Conti R."/>
            <person name="Araujo J.M."/>
            <person name="Araujo W.L."/>
        </authorList>
    </citation>
    <scope>NUCLEOTIDE SEQUENCE [LARGE SCALE GENOMIC DNA]</scope>
    <source>
        <strain evidence="1 2">SR1.6/4</strain>
    </source>
</reference>
<sequence>MTITALLDRSLAGLQRRSDRLARRKALSRAKGRPGLAATLLASRAQEAELLVRHYRRRPADLPFGGDGWGLNGWSFHR</sequence>
<comment type="caution">
    <text evidence="1">The sequence shown here is derived from an EMBL/GenBank/DDBJ whole genome shotgun (WGS) entry which is preliminary data.</text>
</comment>
<evidence type="ECO:0000313" key="1">
    <source>
        <dbReference type="EMBL" id="MEE7456096.1"/>
    </source>
</evidence>
<organism evidence="1 2">
    <name type="scientific">Methylobacterium radiotolerans</name>
    <dbReference type="NCBI Taxonomy" id="31998"/>
    <lineage>
        <taxon>Bacteria</taxon>
        <taxon>Pseudomonadati</taxon>
        <taxon>Pseudomonadota</taxon>
        <taxon>Alphaproteobacteria</taxon>
        <taxon>Hyphomicrobiales</taxon>
        <taxon>Methylobacteriaceae</taxon>
        <taxon>Methylobacterium</taxon>
    </lineage>
</organism>
<proteinExistence type="predicted"/>
<dbReference type="EMBL" id="MLBY01000003">
    <property type="protein sequence ID" value="MEE7456096.1"/>
    <property type="molecule type" value="Genomic_DNA"/>
</dbReference>
<evidence type="ECO:0008006" key="3">
    <source>
        <dbReference type="Google" id="ProtNLM"/>
    </source>
</evidence>